<keyword evidence="2" id="KW-1185">Reference proteome</keyword>
<accession>A0A8X7BQ70</accession>
<sequence length="154" mass="18416">MSKFSEKYLKKKNESLHENKLFFNASPIKNWPRVRASVNCLYFPKLDGKHPVDSPHLNYPMIQKTCQQQVRALQRGALYAFGKGVRSDRKWGILYRNKRFDRLDQRSRSNKNHRKVVFRKQEVYFVFRQLLDLTSQISGVRLFRVEISQTYHHG</sequence>
<evidence type="ECO:0000313" key="1">
    <source>
        <dbReference type="EMBL" id="GFY39705.1"/>
    </source>
</evidence>
<organism evidence="1 2">
    <name type="scientific">Trichonephila inaurata madagascariensis</name>
    <dbReference type="NCBI Taxonomy" id="2747483"/>
    <lineage>
        <taxon>Eukaryota</taxon>
        <taxon>Metazoa</taxon>
        <taxon>Ecdysozoa</taxon>
        <taxon>Arthropoda</taxon>
        <taxon>Chelicerata</taxon>
        <taxon>Arachnida</taxon>
        <taxon>Araneae</taxon>
        <taxon>Araneomorphae</taxon>
        <taxon>Entelegynae</taxon>
        <taxon>Araneoidea</taxon>
        <taxon>Nephilidae</taxon>
        <taxon>Trichonephila</taxon>
        <taxon>Trichonephila inaurata</taxon>
    </lineage>
</organism>
<dbReference type="Proteomes" id="UP000886998">
    <property type="component" value="Unassembled WGS sequence"/>
</dbReference>
<gene>
    <name evidence="1" type="ORF">TNIN_277101</name>
</gene>
<protein>
    <submittedName>
        <fullName evidence="1">Uncharacterized protein</fullName>
    </submittedName>
</protein>
<reference evidence="1" key="1">
    <citation type="submission" date="2020-08" db="EMBL/GenBank/DDBJ databases">
        <title>Multicomponent nature underlies the extraordinary mechanical properties of spider dragline silk.</title>
        <authorList>
            <person name="Kono N."/>
            <person name="Nakamura H."/>
            <person name="Mori M."/>
            <person name="Yoshida Y."/>
            <person name="Ohtoshi R."/>
            <person name="Malay A.D."/>
            <person name="Moran D.A.P."/>
            <person name="Tomita M."/>
            <person name="Numata K."/>
            <person name="Arakawa K."/>
        </authorList>
    </citation>
    <scope>NUCLEOTIDE SEQUENCE</scope>
</reference>
<dbReference type="EMBL" id="BMAV01001502">
    <property type="protein sequence ID" value="GFY39705.1"/>
    <property type="molecule type" value="Genomic_DNA"/>
</dbReference>
<comment type="caution">
    <text evidence="1">The sequence shown here is derived from an EMBL/GenBank/DDBJ whole genome shotgun (WGS) entry which is preliminary data.</text>
</comment>
<evidence type="ECO:0000313" key="2">
    <source>
        <dbReference type="Proteomes" id="UP000886998"/>
    </source>
</evidence>
<proteinExistence type="predicted"/>
<name>A0A8X7BQ70_9ARAC</name>
<dbReference type="AlphaFoldDB" id="A0A8X7BQ70"/>